<proteinExistence type="predicted"/>
<accession>A0ABQ0ADD2</accession>
<dbReference type="InterPro" id="IPR001584">
    <property type="entry name" value="Integrase_cat-core"/>
</dbReference>
<dbReference type="Pfam" id="PF00665">
    <property type="entry name" value="rve"/>
    <property type="match status" value="1"/>
</dbReference>
<dbReference type="InterPro" id="IPR025948">
    <property type="entry name" value="HTH-like_dom"/>
</dbReference>
<evidence type="ECO:0000259" key="1">
    <source>
        <dbReference type="PROSITE" id="PS50994"/>
    </source>
</evidence>
<reference evidence="2 3" key="1">
    <citation type="submission" date="2024-04" db="EMBL/GenBank/DDBJ databases">
        <title>Draft genome sequence of Sessilibacter corallicola NBRC 116591.</title>
        <authorList>
            <person name="Miyakawa T."/>
            <person name="Kusuya Y."/>
            <person name="Miura T."/>
        </authorList>
    </citation>
    <scope>NUCLEOTIDE SEQUENCE [LARGE SCALE GENOMIC DNA]</scope>
    <source>
        <strain evidence="2 3">KU-00831-HH</strain>
    </source>
</reference>
<evidence type="ECO:0000313" key="2">
    <source>
        <dbReference type="EMBL" id="GAA6169664.1"/>
    </source>
</evidence>
<keyword evidence="3" id="KW-1185">Reference proteome</keyword>
<dbReference type="SUPFAM" id="SSF53098">
    <property type="entry name" value="Ribonuclease H-like"/>
    <property type="match status" value="1"/>
</dbReference>
<dbReference type="PROSITE" id="PS50994">
    <property type="entry name" value="INTEGRASE"/>
    <property type="match status" value="1"/>
</dbReference>
<dbReference type="RefSeq" id="WP_353304141.1">
    <property type="nucleotide sequence ID" value="NZ_BAABWN010000014.1"/>
</dbReference>
<dbReference type="EMBL" id="BAABWN010000014">
    <property type="protein sequence ID" value="GAA6169664.1"/>
    <property type="molecule type" value="Genomic_DNA"/>
</dbReference>
<dbReference type="NCBIfam" id="NF033516">
    <property type="entry name" value="transpos_IS3"/>
    <property type="match status" value="1"/>
</dbReference>
<dbReference type="PANTHER" id="PTHR46889:SF4">
    <property type="entry name" value="TRANSPOSASE INSO FOR INSERTION SEQUENCE ELEMENT IS911B-RELATED"/>
    <property type="match status" value="1"/>
</dbReference>
<dbReference type="InterPro" id="IPR050900">
    <property type="entry name" value="Transposase_IS3/IS150/IS904"/>
</dbReference>
<protein>
    <recommendedName>
        <fullName evidence="1">Integrase catalytic domain-containing protein</fullName>
    </recommendedName>
</protein>
<dbReference type="InterPro" id="IPR012337">
    <property type="entry name" value="RNaseH-like_sf"/>
</dbReference>
<feature type="domain" description="Integrase catalytic" evidence="1">
    <location>
        <begin position="122"/>
        <end position="284"/>
    </location>
</feature>
<sequence length="288" mass="33685">MKYAIVQEYEGDYSLSLMCRTLSVSRGGYGRWRDRLPSPRSQRREQMTRQVQETYKAFKARYGSRRIADELKALGYGCSTNYIADIMQSAGLKARNGRGFNYRHHSLTMVNVSENLLWRKFKADVPNQKWTSDITYIWVDNQWLYLATVMDLYSRRIVGWALDNTMTEALTKRALEDALKRRKCEPGLIVHSDRGTQYRAQKYIDFAKKNGLKLSMSRKGNCWDNAPMESFFSRLKVELIYAKDYRCVPEAKADIFEYIEIFYNRKRRHSANGYLSPVAFEDKTVLAA</sequence>
<dbReference type="Pfam" id="PF13333">
    <property type="entry name" value="rve_2"/>
    <property type="match status" value="1"/>
</dbReference>
<dbReference type="Pfam" id="PF13276">
    <property type="entry name" value="HTH_21"/>
    <property type="match status" value="1"/>
</dbReference>
<dbReference type="InterPro" id="IPR048020">
    <property type="entry name" value="Transpos_IS3"/>
</dbReference>
<evidence type="ECO:0000313" key="3">
    <source>
        <dbReference type="Proteomes" id="UP001465153"/>
    </source>
</evidence>
<gene>
    <name evidence="2" type="ORF">NBRC116591_34750</name>
</gene>
<organism evidence="2 3">
    <name type="scientific">Sessilibacter corallicola</name>
    <dbReference type="NCBI Taxonomy" id="2904075"/>
    <lineage>
        <taxon>Bacteria</taxon>
        <taxon>Pseudomonadati</taxon>
        <taxon>Pseudomonadota</taxon>
        <taxon>Gammaproteobacteria</taxon>
        <taxon>Cellvibrionales</taxon>
        <taxon>Cellvibrionaceae</taxon>
        <taxon>Sessilibacter</taxon>
    </lineage>
</organism>
<dbReference type="PANTHER" id="PTHR46889">
    <property type="entry name" value="TRANSPOSASE INSF FOR INSERTION SEQUENCE IS3B-RELATED"/>
    <property type="match status" value="1"/>
</dbReference>
<name>A0ABQ0ADD2_9GAMM</name>
<comment type="caution">
    <text evidence="2">The sequence shown here is derived from an EMBL/GenBank/DDBJ whole genome shotgun (WGS) entry which is preliminary data.</text>
</comment>
<dbReference type="Gene3D" id="3.30.420.10">
    <property type="entry name" value="Ribonuclease H-like superfamily/Ribonuclease H"/>
    <property type="match status" value="1"/>
</dbReference>
<dbReference type="InterPro" id="IPR036397">
    <property type="entry name" value="RNaseH_sf"/>
</dbReference>
<dbReference type="Proteomes" id="UP001465153">
    <property type="component" value="Unassembled WGS sequence"/>
</dbReference>